<feature type="transmembrane region" description="Helical" evidence="2">
    <location>
        <begin position="747"/>
        <end position="767"/>
    </location>
</feature>
<feature type="region of interest" description="Disordered" evidence="1">
    <location>
        <begin position="295"/>
        <end position="315"/>
    </location>
</feature>
<feature type="region of interest" description="Disordered" evidence="1">
    <location>
        <begin position="129"/>
        <end position="157"/>
    </location>
</feature>
<proteinExistence type="predicted"/>
<keyword evidence="2" id="KW-0472">Membrane</keyword>
<dbReference type="Proteomes" id="UP000091956">
    <property type="component" value="Unassembled WGS sequence"/>
</dbReference>
<feature type="compositionally biased region" description="Polar residues" evidence="1">
    <location>
        <begin position="134"/>
        <end position="146"/>
    </location>
</feature>
<keyword evidence="2" id="KW-0812">Transmembrane</keyword>
<evidence type="ECO:0000256" key="1">
    <source>
        <dbReference type="SAM" id="MobiDB-lite"/>
    </source>
</evidence>
<sequence length="773" mass="86750">MPKVCPLGAKVSLLRLSADNMLYRLPEDIDELRSRISTNINLLNAFNGRLTRDNVVKLVRHQEDEEHQTAVDWLTPIDFDFATQQSNFISRRLSDNASPKLQSHLDNLGSKVGIQSQNTAALKDLDEHDESISDLETQPRLQTLEGSSEYEPSEASMEDGSVFSLSQSISSKSSAHGAEGATCELVILLMENTELRNFHPPLRQNFEITAFKSELHQLLKVFSKDLSKEALIPIEKESVRFVSQLRRRVTHTIGQEVFGLKDQSLLQSISQQQQLDARERIEKFLKDLIQSKGSGDELSLQHEHTSDNDSSDDEYELEPFSNFELVKKFLINSKAFEKLRVSISKLEAQGEESNTEMRSRHNVIELESKIGKDEKLSDIGVNQSPLSRTVIPESRTILQAGRINVFATLLRCSRTLLRLSRPKLEIGYRRLEWQCDCGMPLYGDFRGDPEEISKLVREIQAHGYAVTQTCHGTKQMPADSGWTTASNSAVSVPLGLNTSQTTQNSCLNSTGTSSRALGETRNPTVGSTVATTSLTPVTDNRSKFVALCVNTGPFQKTYDEIDISSTPKNTQMFQDFKKTYEACVGSRRNLLRRWLTKPIDIEFIQFAVEGLRRVYPIPGSPDCTICAHAEKKDRLVAARKYEPHLNAVALTHPPIPPDLFFHLWECPEHITPTVQNLWLNRLPKKLDEKLDKVCLGTRPDGELILGWGVLVIEGLHRRRILRLTIAIVALSMVISVAYSAGMKDVSSGFAIGALLVGCWTLFIAALYSEWMAR</sequence>
<accession>A0A1B8GJF3</accession>
<reference evidence="4" key="2">
    <citation type="journal article" date="2018" name="Nat. Commun.">
        <title>Extreme sensitivity to ultraviolet light in the fungal pathogen causing white-nose syndrome of bats.</title>
        <authorList>
            <person name="Palmer J.M."/>
            <person name="Drees K.P."/>
            <person name="Foster J.T."/>
            <person name="Lindner D.L."/>
        </authorList>
    </citation>
    <scope>NUCLEOTIDE SEQUENCE [LARGE SCALE GENOMIC DNA]</scope>
    <source>
        <strain evidence="4">UAMH 10579</strain>
    </source>
</reference>
<dbReference type="RefSeq" id="XP_018129704.1">
    <property type="nucleotide sequence ID" value="XM_018276123.1"/>
</dbReference>
<evidence type="ECO:0000313" key="4">
    <source>
        <dbReference type="Proteomes" id="UP000091956"/>
    </source>
</evidence>
<feature type="transmembrane region" description="Helical" evidence="2">
    <location>
        <begin position="720"/>
        <end position="741"/>
    </location>
</feature>
<protein>
    <submittedName>
        <fullName evidence="3">Uncharacterized protein</fullName>
    </submittedName>
</protein>
<keyword evidence="4" id="KW-1185">Reference proteome</keyword>
<reference evidence="3 4" key="1">
    <citation type="submission" date="2016-03" db="EMBL/GenBank/DDBJ databases">
        <title>Comparative genomics of Pseudogymnoascus destructans, the fungus causing white-nose syndrome of bats.</title>
        <authorList>
            <person name="Palmer J.M."/>
            <person name="Drees K.P."/>
            <person name="Foster J.T."/>
            <person name="Lindner D.L."/>
        </authorList>
    </citation>
    <scope>NUCLEOTIDE SEQUENCE [LARGE SCALE GENOMIC DNA]</scope>
    <source>
        <strain evidence="3 4">UAMH 10579</strain>
    </source>
</reference>
<name>A0A1B8GJF3_9PEZI</name>
<keyword evidence="2" id="KW-1133">Transmembrane helix</keyword>
<evidence type="ECO:0000313" key="3">
    <source>
        <dbReference type="EMBL" id="OBT95971.1"/>
    </source>
</evidence>
<dbReference type="EMBL" id="KV460231">
    <property type="protein sequence ID" value="OBT95971.1"/>
    <property type="molecule type" value="Genomic_DNA"/>
</dbReference>
<gene>
    <name evidence="3" type="ORF">VE01_06683</name>
</gene>
<organism evidence="3 4">
    <name type="scientific">Pseudogymnoascus verrucosus</name>
    <dbReference type="NCBI Taxonomy" id="342668"/>
    <lineage>
        <taxon>Eukaryota</taxon>
        <taxon>Fungi</taxon>
        <taxon>Dikarya</taxon>
        <taxon>Ascomycota</taxon>
        <taxon>Pezizomycotina</taxon>
        <taxon>Leotiomycetes</taxon>
        <taxon>Thelebolales</taxon>
        <taxon>Thelebolaceae</taxon>
        <taxon>Pseudogymnoascus</taxon>
    </lineage>
</organism>
<dbReference type="AlphaFoldDB" id="A0A1B8GJF3"/>
<dbReference type="GeneID" id="28840069"/>
<feature type="region of interest" description="Disordered" evidence="1">
    <location>
        <begin position="503"/>
        <end position="525"/>
    </location>
</feature>
<evidence type="ECO:0000256" key="2">
    <source>
        <dbReference type="SAM" id="Phobius"/>
    </source>
</evidence>
<dbReference type="STRING" id="342668.A0A1B8GJF3"/>